<dbReference type="CDD" id="cd00316">
    <property type="entry name" value="Oxidoreductase_nitrogenase"/>
    <property type="match status" value="1"/>
</dbReference>
<dbReference type="Gene3D" id="3.40.50.12380">
    <property type="entry name" value="Nitrogenase MoFe cofactor biosynthesis protein NifE, C-terminal"/>
    <property type="match status" value="1"/>
</dbReference>
<evidence type="ECO:0000313" key="2">
    <source>
        <dbReference type="EMBL" id="EHO63767.1"/>
    </source>
</evidence>
<dbReference type="STRING" id="742743.HMPREF9453_00338"/>
<dbReference type="eggNOG" id="COG2710">
    <property type="taxonomic scope" value="Bacteria"/>
</dbReference>
<feature type="domain" description="Nitrogenase/oxidoreductase component 1" evidence="1">
    <location>
        <begin position="17"/>
        <end position="355"/>
    </location>
</feature>
<dbReference type="SUPFAM" id="SSF53807">
    <property type="entry name" value="Helical backbone' metal receptor"/>
    <property type="match status" value="1"/>
</dbReference>
<proteinExistence type="predicted"/>
<dbReference type="GO" id="GO:0016491">
    <property type="term" value="F:oxidoreductase activity"/>
    <property type="evidence" value="ECO:0007669"/>
    <property type="project" value="InterPro"/>
</dbReference>
<evidence type="ECO:0000313" key="3">
    <source>
        <dbReference type="Proteomes" id="UP000003277"/>
    </source>
</evidence>
<dbReference type="AlphaFoldDB" id="H1CYA0"/>
<name>H1CYA0_9FIRM</name>
<dbReference type="Pfam" id="PF00148">
    <property type="entry name" value="Oxidored_nitro"/>
    <property type="match status" value="1"/>
</dbReference>
<dbReference type="InterPro" id="IPR000510">
    <property type="entry name" value="Nase/OxRdtase_comp1"/>
</dbReference>
<dbReference type="PATRIC" id="fig|742743.3.peg.348"/>
<keyword evidence="3" id="KW-1185">Reference proteome</keyword>
<sequence>MAVKTKWLLSSDCPSSCTMTGVWRAVAYDQGCVVIFHSPAGCAHVASTMDLGNHYRITADGCPEKGDPVPLISSNLREKDSIFGGIERLHECIAYAVKTCHPECLVIASSCVAGVIGDDVDEEAREAEETYGIPVLSMAFSGFLGGEYSDGYYKTMDAIMHRFFKKQDHKKGKVLLLGDQMGPEGQYAREVKRLLSFFGLTVDFQFPGYVPFSKWSQVTEASLSVLLGTAGQPEGMKERALWLEREFGISFLGDLYPLGLEGTWSWIRRLADFMKEKDKGEALIREEMERVEKRVSAFLPVTEGKKAFIAIGRGRRWYHPSGTIQSLQRLHMEPAGVMFFSNLTEEDMAADREEISALGDIPVYHEEEGQKAMETADVLLTTNEIYDSSLRQLFIPMVPLAGTEGELAFLTSLYRLLCRHGRKGGMTYVKM</sequence>
<evidence type="ECO:0000259" key="1">
    <source>
        <dbReference type="Pfam" id="PF00148"/>
    </source>
</evidence>
<reference evidence="2 3" key="1">
    <citation type="submission" date="2011-11" db="EMBL/GenBank/DDBJ databases">
        <title>The Genome Sequence of Dialister succinatiphilus YIT 11850.</title>
        <authorList>
            <consortium name="The Broad Institute Genome Sequencing Platform"/>
            <person name="Earl A."/>
            <person name="Ward D."/>
            <person name="Feldgarden M."/>
            <person name="Gevers D."/>
            <person name="Morotomi M."/>
            <person name="Young S.K."/>
            <person name="Zeng Q."/>
            <person name="Gargeya S."/>
            <person name="Fitzgerald M."/>
            <person name="Haas B."/>
            <person name="Abouelleil A."/>
            <person name="Alvarado L."/>
            <person name="Arachchi H.M."/>
            <person name="Berlin A."/>
            <person name="Brown A."/>
            <person name="Chapman S.B."/>
            <person name="Dunbar C."/>
            <person name="Gearin G."/>
            <person name="Goldberg J."/>
            <person name="Griggs A."/>
            <person name="Gujja S."/>
            <person name="Heiman D."/>
            <person name="Howarth C."/>
            <person name="Lui A."/>
            <person name="MacDonald P.J.P."/>
            <person name="Montmayeur A."/>
            <person name="Murphy C."/>
            <person name="Neiman D."/>
            <person name="Pearson M."/>
            <person name="Priest M."/>
            <person name="Roberts A."/>
            <person name="Saif S."/>
            <person name="Shea T."/>
            <person name="Sisk P."/>
            <person name="Stolte C."/>
            <person name="Sykes S."/>
            <person name="Wortman J."/>
            <person name="Nusbaum C."/>
            <person name="Birren B."/>
        </authorList>
    </citation>
    <scope>NUCLEOTIDE SEQUENCE [LARGE SCALE GENOMIC DNA]</scope>
    <source>
        <strain evidence="2 3">YIT 11850</strain>
    </source>
</reference>
<dbReference type="Gene3D" id="3.40.50.1980">
    <property type="entry name" value="Nitrogenase molybdenum iron protein domain"/>
    <property type="match status" value="1"/>
</dbReference>
<dbReference type="Proteomes" id="UP000003277">
    <property type="component" value="Unassembled WGS sequence"/>
</dbReference>
<dbReference type="PANTHER" id="PTHR42956">
    <property type="entry name" value="NITROGENASE IRON-MOLYBDENUM COFACTOR BIOSYNTHESIS PROTEIN NIFE"/>
    <property type="match status" value="1"/>
</dbReference>
<accession>H1CYA0</accession>
<protein>
    <recommendedName>
        <fullName evidence="1">Nitrogenase/oxidoreductase component 1 domain-containing protein</fullName>
    </recommendedName>
</protein>
<dbReference type="PANTHER" id="PTHR42956:SF1">
    <property type="entry name" value="NITROGENASE IRON-MOLYBDENUM COFACTOR BIOSYNTHESIS PROTEIN NIFE"/>
    <property type="match status" value="1"/>
</dbReference>
<gene>
    <name evidence="2" type="ORF">HMPREF9453_00338</name>
</gene>
<dbReference type="EMBL" id="ADLT01000009">
    <property type="protein sequence ID" value="EHO63767.1"/>
    <property type="molecule type" value="Genomic_DNA"/>
</dbReference>
<comment type="caution">
    <text evidence="2">The sequence shown here is derived from an EMBL/GenBank/DDBJ whole genome shotgun (WGS) entry which is preliminary data.</text>
</comment>
<organism evidence="2 3">
    <name type="scientific">Dialister succinatiphilus YIT 11850</name>
    <dbReference type="NCBI Taxonomy" id="742743"/>
    <lineage>
        <taxon>Bacteria</taxon>
        <taxon>Bacillati</taxon>
        <taxon>Bacillota</taxon>
        <taxon>Negativicutes</taxon>
        <taxon>Veillonellales</taxon>
        <taxon>Veillonellaceae</taxon>
        <taxon>Dialister</taxon>
    </lineage>
</organism>
<dbReference type="InterPro" id="IPR049939">
    <property type="entry name" value="NifE-like"/>
</dbReference>
<dbReference type="RefSeq" id="WP_008858844.1">
    <property type="nucleotide sequence ID" value="NZ_JH591187.1"/>
</dbReference>
<dbReference type="HOGENOM" id="CLU_631483_0_0_9"/>